<reference evidence="2" key="1">
    <citation type="submission" date="2020-10" db="EMBL/GenBank/DDBJ databases">
        <title>Phylogeny of dyella-like bacteria.</title>
        <authorList>
            <person name="Fu J."/>
        </authorList>
    </citation>
    <scope>NUCLEOTIDE SEQUENCE</scope>
    <source>
        <strain evidence="2">DHON07</strain>
    </source>
</reference>
<keyword evidence="1" id="KW-0472">Membrane</keyword>
<feature type="transmembrane region" description="Helical" evidence="1">
    <location>
        <begin position="87"/>
        <end position="108"/>
    </location>
</feature>
<keyword evidence="1" id="KW-1133">Transmembrane helix</keyword>
<dbReference type="EMBL" id="JADIKF010000036">
    <property type="protein sequence ID" value="MBM7128908.1"/>
    <property type="molecule type" value="Genomic_DNA"/>
</dbReference>
<protein>
    <recommendedName>
        <fullName evidence="4">DUF5056 domain-containing protein</fullName>
    </recommendedName>
</protein>
<gene>
    <name evidence="2" type="ORF">ISS99_05170</name>
</gene>
<evidence type="ECO:0000256" key="1">
    <source>
        <dbReference type="SAM" id="Phobius"/>
    </source>
</evidence>
<name>A0ABS2KDE2_9GAMM</name>
<dbReference type="RefSeq" id="WP_204630531.1">
    <property type="nucleotide sequence ID" value="NZ_BSOC01000007.1"/>
</dbReference>
<evidence type="ECO:0008006" key="4">
    <source>
        <dbReference type="Google" id="ProtNLM"/>
    </source>
</evidence>
<feature type="transmembrane region" description="Helical" evidence="1">
    <location>
        <begin position="128"/>
        <end position="146"/>
    </location>
</feature>
<accession>A0ABS2KDE2</accession>
<keyword evidence="1" id="KW-0812">Transmembrane</keyword>
<evidence type="ECO:0000313" key="3">
    <source>
        <dbReference type="Proteomes" id="UP001430193"/>
    </source>
</evidence>
<proteinExistence type="predicted"/>
<evidence type="ECO:0000313" key="2">
    <source>
        <dbReference type="EMBL" id="MBM7128908.1"/>
    </source>
</evidence>
<comment type="caution">
    <text evidence="2">The sequence shown here is derived from an EMBL/GenBank/DDBJ whole genome shotgun (WGS) entry which is preliminary data.</text>
</comment>
<organism evidence="2 3">
    <name type="scientific">Dyella mobilis</name>
    <dbReference type="NCBI Taxonomy" id="1849582"/>
    <lineage>
        <taxon>Bacteria</taxon>
        <taxon>Pseudomonadati</taxon>
        <taxon>Pseudomonadota</taxon>
        <taxon>Gammaproteobacteria</taxon>
        <taxon>Lysobacterales</taxon>
        <taxon>Rhodanobacteraceae</taxon>
        <taxon>Dyella</taxon>
    </lineage>
</organism>
<keyword evidence="3" id="KW-1185">Reference proteome</keyword>
<sequence>MSKRRAESFSANDEQRWEAQERTLRALHDRVTPASDSERVHVDDTSIFDALSQWPAPALPANFVAAVTAASESLQERRRQVKKFRRAVFGGLTLVYAVVAGAGLSMAGGANLEIAALVARHDLNQAPWLAAALVAAALIAILGGNADRQHDLSH</sequence>
<dbReference type="Proteomes" id="UP001430193">
    <property type="component" value="Unassembled WGS sequence"/>
</dbReference>